<dbReference type="NCBIfam" id="TIGR00720">
    <property type="entry name" value="sda_mono"/>
    <property type="match status" value="1"/>
</dbReference>
<dbReference type="InterPro" id="IPR005131">
    <property type="entry name" value="Ser_deHydtase_bsu"/>
</dbReference>
<sequence>MTQIPKTQQEIYSQSMSAIFKIGIGPSSSHTIGPMDACVRFCGLVYHQGLLEQMARVCVILHGSLALTGKGHLTDLACVVGLSGISAREVSVEQRQAIIQKVIQEKRILFAQTKELPFDLQQDIIFDSQALNLHENGMVVQAWDHQDEILIQEVYYSTGGGFIYTQEELQAKKSSTTPSKYTPFDFDSAKELAQMCQEQQTSIANIVRQHENALFGEGYADSYCLEVYQAMLACYKHGIQAQEKRLPGCIGMDRLAPSIQERLAKNPQEGKDPLALVDYITLYARAVSEENASGNKVVTAPTNGACGVVPAVLLYCQNHIKPLSPEAIVDFLLTCSAIGYLYKKNGSISGAEAGCQAEVGAASSMAAAGFAFVLGGSVRQVLSAAEIAMEHHLGLTCDPVGGLVQIPCIERNVVGSIKAVASARLALEDGYQAKVSLDEVILTMYQVGKSIDVKYRETSLGGLALNVHIPRC</sequence>
<dbReference type="Pfam" id="PF03315">
    <property type="entry name" value="SDH_beta"/>
    <property type="match status" value="1"/>
</dbReference>
<comment type="similarity">
    <text evidence="3 11">Belongs to the iron-sulfur dependent L-serine dehydratase family.</text>
</comment>
<dbReference type="PANTHER" id="PTHR30182">
    <property type="entry name" value="L-SERINE DEHYDRATASE"/>
    <property type="match status" value="1"/>
</dbReference>
<keyword evidence="5 11" id="KW-0004">4Fe-4S</keyword>
<dbReference type="InterPro" id="IPR051318">
    <property type="entry name" value="Fe-S_L-Ser"/>
</dbReference>
<keyword evidence="6 11" id="KW-0479">Metal-binding</keyword>
<evidence type="ECO:0000256" key="6">
    <source>
        <dbReference type="ARBA" id="ARBA00022723"/>
    </source>
</evidence>
<dbReference type="OrthoDB" id="9805537at2"/>
<accession>A0A553V357</accession>
<dbReference type="GO" id="GO:0051539">
    <property type="term" value="F:4 iron, 4 sulfur cluster binding"/>
    <property type="evidence" value="ECO:0007669"/>
    <property type="project" value="UniProtKB-UniRule"/>
</dbReference>
<evidence type="ECO:0000256" key="10">
    <source>
        <dbReference type="ARBA" id="ARBA00049406"/>
    </source>
</evidence>
<keyword evidence="4 11" id="KW-0312">Gluconeogenesis</keyword>
<evidence type="ECO:0000256" key="1">
    <source>
        <dbReference type="ARBA" id="ARBA00001966"/>
    </source>
</evidence>
<dbReference type="EC" id="4.3.1.17" evidence="11"/>
<evidence type="ECO:0000259" key="12">
    <source>
        <dbReference type="Pfam" id="PF03313"/>
    </source>
</evidence>
<dbReference type="SUPFAM" id="SSF143548">
    <property type="entry name" value="Serine metabolism enzymes domain"/>
    <property type="match status" value="1"/>
</dbReference>
<feature type="domain" description="Serine dehydratase beta chain" evidence="13">
    <location>
        <begin position="15"/>
        <end position="168"/>
    </location>
</feature>
<keyword evidence="8 11" id="KW-0411">Iron-sulfur</keyword>
<dbReference type="PANTHER" id="PTHR30182:SF1">
    <property type="entry name" value="L-SERINE DEHYDRATASE 1"/>
    <property type="match status" value="1"/>
</dbReference>
<dbReference type="Gene3D" id="3.30.1330.90">
    <property type="entry name" value="D-3-phosphoglycerate dehydrogenase, domain 3"/>
    <property type="match status" value="1"/>
</dbReference>
<evidence type="ECO:0000256" key="9">
    <source>
        <dbReference type="ARBA" id="ARBA00023239"/>
    </source>
</evidence>
<evidence type="ECO:0000313" key="15">
    <source>
        <dbReference type="Proteomes" id="UP000319322"/>
    </source>
</evidence>
<reference evidence="14" key="2">
    <citation type="submission" date="2019-07" db="EMBL/GenBank/DDBJ databases">
        <authorList>
            <person name="Papic B."/>
        </authorList>
    </citation>
    <scope>NUCLEOTIDE SEQUENCE [LARGE SCALE GENOMIC DNA]</scope>
    <source>
        <strain evidence="14">L8b</strain>
    </source>
</reference>
<comment type="cofactor">
    <cofactor evidence="1 11">
        <name>[4Fe-4S] cluster</name>
        <dbReference type="ChEBI" id="CHEBI:49883"/>
    </cofactor>
</comment>
<keyword evidence="7 11" id="KW-0408">Iron</keyword>
<comment type="pathway">
    <text evidence="2">Carbohydrate biosynthesis; gluconeogenesis.</text>
</comment>
<dbReference type="FunFam" id="3.30.1330.90:FF:000001">
    <property type="entry name" value="L-serine ammonia-lyase 1"/>
    <property type="match status" value="1"/>
</dbReference>
<dbReference type="GO" id="GO:0003941">
    <property type="term" value="F:L-serine ammonia-lyase activity"/>
    <property type="evidence" value="ECO:0007669"/>
    <property type="project" value="UniProtKB-UniRule"/>
</dbReference>
<dbReference type="GO" id="GO:0006094">
    <property type="term" value="P:gluconeogenesis"/>
    <property type="evidence" value="ECO:0007669"/>
    <property type="project" value="UniProtKB-KW"/>
</dbReference>
<dbReference type="EMBL" id="VKGC01000001">
    <property type="protein sequence ID" value="TSA86917.1"/>
    <property type="molecule type" value="Genomic_DNA"/>
</dbReference>
<gene>
    <name evidence="14" type="ORF">FNE76_00115</name>
</gene>
<evidence type="ECO:0000256" key="5">
    <source>
        <dbReference type="ARBA" id="ARBA00022485"/>
    </source>
</evidence>
<comment type="caution">
    <text evidence="14">The sequence shown here is derived from an EMBL/GenBank/DDBJ whole genome shotgun (WGS) entry which is preliminary data.</text>
</comment>
<proteinExistence type="inferred from homology"/>
<dbReference type="GO" id="GO:0046872">
    <property type="term" value="F:metal ion binding"/>
    <property type="evidence" value="ECO:0007669"/>
    <property type="project" value="UniProtKB-KW"/>
</dbReference>
<organism evidence="14 15">
    <name type="scientific">Helicobacter mehlei</name>
    <dbReference type="NCBI Taxonomy" id="2316080"/>
    <lineage>
        <taxon>Bacteria</taxon>
        <taxon>Pseudomonadati</taxon>
        <taxon>Campylobacterota</taxon>
        <taxon>Epsilonproteobacteria</taxon>
        <taxon>Campylobacterales</taxon>
        <taxon>Helicobacteraceae</taxon>
        <taxon>Helicobacter</taxon>
    </lineage>
</organism>
<protein>
    <recommendedName>
        <fullName evidence="11">L-serine dehydratase</fullName>
        <ecNumber evidence="11">4.3.1.17</ecNumber>
    </recommendedName>
</protein>
<feature type="domain" description="Serine dehydratase-like alpha subunit" evidence="12">
    <location>
        <begin position="199"/>
        <end position="464"/>
    </location>
</feature>
<reference evidence="14" key="1">
    <citation type="submission" date="2019-07" db="EMBL/GenBank/DDBJ databases">
        <title>Helicobacter labacensis sp. nov., Helicobacter mehlei sp. nov. and Helicobacter vulpis sp. nov., isolated from gastric mucosa of red fox (Vulpis vulpis).</title>
        <authorList>
            <person name="Kusar D."/>
            <person name="Gruntar I."/>
            <person name="Pate M."/>
            <person name="Zajc U."/>
            <person name="Ocepek M."/>
        </authorList>
    </citation>
    <scope>NUCLEOTIDE SEQUENCE [LARGE SCALE GENOMIC DNA]</scope>
    <source>
        <strain evidence="14">L8b</strain>
    </source>
</reference>
<evidence type="ECO:0000256" key="8">
    <source>
        <dbReference type="ARBA" id="ARBA00023014"/>
    </source>
</evidence>
<evidence type="ECO:0000256" key="2">
    <source>
        <dbReference type="ARBA" id="ARBA00004742"/>
    </source>
</evidence>
<name>A0A553V357_9HELI</name>
<evidence type="ECO:0000256" key="4">
    <source>
        <dbReference type="ARBA" id="ARBA00022432"/>
    </source>
</evidence>
<comment type="catalytic activity">
    <reaction evidence="10 11">
        <text>L-serine = pyruvate + NH4(+)</text>
        <dbReference type="Rhea" id="RHEA:19169"/>
        <dbReference type="ChEBI" id="CHEBI:15361"/>
        <dbReference type="ChEBI" id="CHEBI:28938"/>
        <dbReference type="ChEBI" id="CHEBI:33384"/>
        <dbReference type="EC" id="4.3.1.17"/>
    </reaction>
</comment>
<dbReference type="Pfam" id="PF03313">
    <property type="entry name" value="SDH_alpha"/>
    <property type="match status" value="1"/>
</dbReference>
<dbReference type="Proteomes" id="UP000319322">
    <property type="component" value="Unassembled WGS sequence"/>
</dbReference>
<evidence type="ECO:0000256" key="11">
    <source>
        <dbReference type="RuleBase" id="RU366059"/>
    </source>
</evidence>
<keyword evidence="15" id="KW-1185">Reference proteome</keyword>
<evidence type="ECO:0000313" key="14">
    <source>
        <dbReference type="EMBL" id="TSA86917.1"/>
    </source>
</evidence>
<dbReference type="AlphaFoldDB" id="A0A553V357"/>
<evidence type="ECO:0000259" key="13">
    <source>
        <dbReference type="Pfam" id="PF03315"/>
    </source>
</evidence>
<keyword evidence="9 11" id="KW-0456">Lyase</keyword>
<evidence type="ECO:0000256" key="7">
    <source>
        <dbReference type="ARBA" id="ARBA00023004"/>
    </source>
</evidence>
<evidence type="ECO:0000256" key="3">
    <source>
        <dbReference type="ARBA" id="ARBA00008636"/>
    </source>
</evidence>
<dbReference type="InterPro" id="IPR005130">
    <property type="entry name" value="Ser_deHydtase-like_asu"/>
</dbReference>
<dbReference type="InterPro" id="IPR029009">
    <property type="entry name" value="ASB_dom_sf"/>
</dbReference>
<dbReference type="InterPro" id="IPR004644">
    <property type="entry name" value="Fe-S_L-Ser_mono"/>
</dbReference>